<dbReference type="EMBL" id="MU267783">
    <property type="protein sequence ID" value="KAH7909030.1"/>
    <property type="molecule type" value="Genomic_DNA"/>
</dbReference>
<organism evidence="1 2">
    <name type="scientific">Hygrophoropsis aurantiaca</name>
    <dbReference type="NCBI Taxonomy" id="72124"/>
    <lineage>
        <taxon>Eukaryota</taxon>
        <taxon>Fungi</taxon>
        <taxon>Dikarya</taxon>
        <taxon>Basidiomycota</taxon>
        <taxon>Agaricomycotina</taxon>
        <taxon>Agaricomycetes</taxon>
        <taxon>Agaricomycetidae</taxon>
        <taxon>Boletales</taxon>
        <taxon>Coniophorineae</taxon>
        <taxon>Hygrophoropsidaceae</taxon>
        <taxon>Hygrophoropsis</taxon>
    </lineage>
</organism>
<reference evidence="1" key="1">
    <citation type="journal article" date="2021" name="New Phytol.">
        <title>Evolutionary innovations through gain and loss of genes in the ectomycorrhizal Boletales.</title>
        <authorList>
            <person name="Wu G."/>
            <person name="Miyauchi S."/>
            <person name="Morin E."/>
            <person name="Kuo A."/>
            <person name="Drula E."/>
            <person name="Varga T."/>
            <person name="Kohler A."/>
            <person name="Feng B."/>
            <person name="Cao Y."/>
            <person name="Lipzen A."/>
            <person name="Daum C."/>
            <person name="Hundley H."/>
            <person name="Pangilinan J."/>
            <person name="Johnson J."/>
            <person name="Barry K."/>
            <person name="LaButti K."/>
            <person name="Ng V."/>
            <person name="Ahrendt S."/>
            <person name="Min B."/>
            <person name="Choi I.G."/>
            <person name="Park H."/>
            <person name="Plett J.M."/>
            <person name="Magnuson J."/>
            <person name="Spatafora J.W."/>
            <person name="Nagy L.G."/>
            <person name="Henrissat B."/>
            <person name="Grigoriev I.V."/>
            <person name="Yang Z.L."/>
            <person name="Xu J."/>
            <person name="Martin F.M."/>
        </authorList>
    </citation>
    <scope>NUCLEOTIDE SEQUENCE</scope>
    <source>
        <strain evidence="1">ATCC 28755</strain>
    </source>
</reference>
<name>A0ACB8A6K7_9AGAM</name>
<proteinExistence type="predicted"/>
<protein>
    <submittedName>
        <fullName evidence="1">SEN1 N terminal-domain-containing protein</fullName>
    </submittedName>
</protein>
<dbReference type="Proteomes" id="UP000790377">
    <property type="component" value="Unassembled WGS sequence"/>
</dbReference>
<evidence type="ECO:0000313" key="1">
    <source>
        <dbReference type="EMBL" id="KAH7909030.1"/>
    </source>
</evidence>
<gene>
    <name evidence="1" type="ORF">BJ138DRAFT_1156261</name>
</gene>
<comment type="caution">
    <text evidence="1">The sequence shown here is derived from an EMBL/GenBank/DDBJ whole genome shotgun (WGS) entry which is preliminary data.</text>
</comment>
<keyword evidence="2" id="KW-1185">Reference proteome</keyword>
<evidence type="ECO:0000313" key="2">
    <source>
        <dbReference type="Proteomes" id="UP000790377"/>
    </source>
</evidence>
<sequence>MTTSAGGHVSKVKALLATVRDNPANTADAKDNVLEPVFIYLMGVSPNTSDNKLHWFCNQADQVTVEAATFLLRLFAYNSSQVDKWKTKLKTCLAGCCACVKGLGEVKTSSKTTYFGAFSEDVLKTFYQSFSEWELSVVLEILSRVGVGLDSQQEVTPLLQRVPPAVLYHMVSNMHILKDARIFPLVRSCPPTSGWPIDPPPPGILPLMMDESFEVRQWAKAQGDKCSTVPMLVTHFVTAHEEALAIIAAALEINQTDQPKSFPVGASSSSTINDATRTFKFASGPYELWSGFCQVLRHIPSSMLLTSHLGTDCRRIVTGHLHDVGTQFTDVFRCLLFLLKRLGKQLWQGEGPEFPQVVFDAIKDNPSYALLIQGIQPGDEKPWFLSWFGDFLDALPDTAIYGEVLAKIVDFLCEELQHERFQETRPIIMHAAVRLLASLIRKSKMDSSSSRRNGISSVLDIHADMFISVAFGRSYSNDKWIPARIKARELTTCILSRDVIEIQTSMTRSFDYLGGRRTDFPVCSIREEFWKKTYASIQTSDADGIVNIISVIAQYSHLDLLNKQAYKSILSRPNAQTSLGAFQRSLTITRDGFLETVSKFANYNPPSFLLSVLRRPGVAQDVMTLMLSPIDDIQAAAKTFVGQAFDVDVRLDCFRALLANLPDPSLEGISSFLERFVAHAPLVTEACSFAKSLVRCFTDIIEVLCSSPDGLLHDKGFLKPDDKNGPAAQLPRLWSLMTNSITVIFKRTPAWAEYFEIPDMTVWMRDALIFGRDMLAQWRTIESAAITISEDSSSAQGGSRQKLSRTGRKMINDFQQVLLELARWLRLTDEELLHQSFALIQSLLDCFRRYGVAPLEASLIKLNKHVEDARKKPSGVARTRLDATRISKLEDALSAFDSDDDVVEIVSHTIAPKRTVPETRTAVPVKHPVQQTLKANAKPSAPLLPSKPRHTGQNQMKDVEPAFPAFRRTVDPNAPGSTKPSTAGKISERSSKVAETSSSESDSDDGDSRGLAALGKLQKSPKIQKPAERRQVKMLDVTNQGKSAMHERINRRDDARRRTLRLKPDISALYRALLSWNYDHDGPDPPISDQKPRLHVPNRFSDYDQYFSTFEPLLLLECWSQIVQSKEEKQESYDCKLNSRQFTDDFLDLDCTISNSVQKDWRLGEMDVVLLKHPDGKKSILAKTQSYRQTPFGAQITLRCFVNANAGDPGLQINTTWSLKKVFSLSTLYREYGALKGLPFFDLSQTILQPSIAALPTLDSREVRQTMTTYSVNEPQAKAILGSLRVEGFALIQGPPGTGKTSTICGLVEAFLTQRPRPVTAIHAGRSADKGPVKKILLCAPSNAAIDEVASRLKEGYRGPDRKGTVPKVVRVGAEKAVTINVKDVSLDYLVEQKINSESLKDPSKEAANEVAVLRVEIESVKRAKQEKLEELATVHDNYARTIALEEEIKKLNSRRMTLTQQFDRLKDKQKSDSRTMDAVRRRFRMEILQEADVICSTLSGAGHEILEQLEFEMVIIDEAAQAIELSSLIPLKFSCQRCIMVGDPQQLPPTVLSQEACKYQYNQSLFVRLQKQRPEAVHLLSIQYRMHPDISQLPSRIFYQGRLLDGPDMAIKTKQPWHSHPKFGTYRFFNISRGQEESALGHSLKNTTECQVAVALYSRLCKEFSAVDFDFRVGIVSMYRGQVSELKRAFEQRFGRDITGKIHFHTVDGFQGQEKDIIILSCVRAGPGVQSVGFLADTRRMNVALTRAKSSVYILGNAPTLERSDENWRNIVHDARSRSFLTDADVSYFTAPNKGGAISHLPPSTKPVKSQPQPPPPPKPPSPLGLATPKEMAATSSTRPISTSKTMHNLETLPSEVLPEPVEKSQPQNHKRQLDVSKDELSKPSTSTAQETRMKPPPAKRQKKEKGSIFIPKKSKK</sequence>
<accession>A0ACB8A6K7</accession>